<dbReference type="PANTHER" id="PTHR30438">
    <property type="entry name" value="36 KDA ANTIGEN-RELATED"/>
    <property type="match status" value="1"/>
</dbReference>
<organism evidence="3 4">
    <name type="scientific">Methylomonas methanica</name>
    <dbReference type="NCBI Taxonomy" id="421"/>
    <lineage>
        <taxon>Bacteria</taxon>
        <taxon>Pseudomonadati</taxon>
        <taxon>Pseudomonadota</taxon>
        <taxon>Gammaproteobacteria</taxon>
        <taxon>Methylococcales</taxon>
        <taxon>Methylococcaceae</taxon>
        <taxon>Methylomonas</taxon>
    </lineage>
</organism>
<feature type="transmembrane region" description="Helical" evidence="1">
    <location>
        <begin position="27"/>
        <end position="45"/>
    </location>
</feature>
<accession>A0A177MCK2</accession>
<keyword evidence="1" id="KW-0812">Transmembrane</keyword>
<feature type="domain" description="Multidrug resistance protein MdtA-like alpha-helical hairpin" evidence="2">
    <location>
        <begin position="136"/>
        <end position="195"/>
    </location>
</feature>
<keyword evidence="1" id="KW-1133">Transmembrane helix</keyword>
<name>A0A177MCK2_METMH</name>
<dbReference type="AlphaFoldDB" id="A0A177MCK2"/>
<evidence type="ECO:0000313" key="3">
    <source>
        <dbReference type="EMBL" id="OAI03487.1"/>
    </source>
</evidence>
<reference evidence="3 4" key="1">
    <citation type="submission" date="2016-03" db="EMBL/GenBank/DDBJ databases">
        <authorList>
            <person name="Ploux O."/>
        </authorList>
    </citation>
    <scope>NUCLEOTIDE SEQUENCE [LARGE SCALE GENOMIC DNA]</scope>
    <source>
        <strain evidence="3 4">R-45363</strain>
    </source>
</reference>
<dbReference type="Gene3D" id="2.40.30.170">
    <property type="match status" value="1"/>
</dbReference>
<dbReference type="Gene3D" id="2.40.50.100">
    <property type="match status" value="1"/>
</dbReference>
<dbReference type="SUPFAM" id="SSF111369">
    <property type="entry name" value="HlyD-like secretion proteins"/>
    <property type="match status" value="3"/>
</dbReference>
<keyword evidence="1" id="KW-0472">Membrane</keyword>
<sequence length="373" mass="40192">MASAKEPIAPATASEPAKTWLQRLRKFIVPGLLLLALAVLIWWWLRPAPLPEAIVTGNGRIEATEIDIATKTAGRIVEILPHEGDFVASGMVLARMDIQVLQAQQTEAQAQVRHAESARVTAKAVIVQRQSEHTAALAVVAQRQAEFDAASKRLQRSQRLVGEGATPQQEVDDDRARVLGMQAAINAAQAQVAAAGAGIEAAKSQAVASQTLIEAAQATVSRLQADIEDSVLKAPRDGRIQYRVAEPGEVLSAGGRVLNMVDLADVYMTFFLPTEAAGKVALGSEIRLVLDAVPDLVIPATASFVASVAQFTPKTVETETERLKLMFRVRARLDPELLKKHLNQVKTGVPGIAYVKIDSNVKWPENLAIKLPQ</sequence>
<dbReference type="Pfam" id="PF25876">
    <property type="entry name" value="HH_MFP_RND"/>
    <property type="match status" value="1"/>
</dbReference>
<evidence type="ECO:0000313" key="4">
    <source>
        <dbReference type="Proteomes" id="UP000078090"/>
    </source>
</evidence>
<evidence type="ECO:0000259" key="2">
    <source>
        <dbReference type="Pfam" id="PF25876"/>
    </source>
</evidence>
<dbReference type="FunFam" id="2.40.30.170:FF:000013">
    <property type="entry name" value="Glycoside hydrolase family 43"/>
    <property type="match status" value="1"/>
</dbReference>
<dbReference type="GO" id="GO:0016787">
    <property type="term" value="F:hydrolase activity"/>
    <property type="evidence" value="ECO:0007669"/>
    <property type="project" value="UniProtKB-KW"/>
</dbReference>
<keyword evidence="3" id="KW-0378">Hydrolase</keyword>
<dbReference type="OrthoDB" id="9778236at2"/>
<dbReference type="EMBL" id="LUUG01000078">
    <property type="protein sequence ID" value="OAI03487.1"/>
    <property type="molecule type" value="Genomic_DNA"/>
</dbReference>
<dbReference type="GO" id="GO:0005886">
    <property type="term" value="C:plasma membrane"/>
    <property type="evidence" value="ECO:0007669"/>
    <property type="project" value="TreeGrafter"/>
</dbReference>
<gene>
    <name evidence="3" type="ORF">A1332_15825</name>
</gene>
<dbReference type="Gene3D" id="1.10.287.470">
    <property type="entry name" value="Helix hairpin bin"/>
    <property type="match status" value="1"/>
</dbReference>
<dbReference type="RefSeq" id="WP_064009013.1">
    <property type="nucleotide sequence ID" value="NZ_LUUG01000078.1"/>
</dbReference>
<evidence type="ECO:0000256" key="1">
    <source>
        <dbReference type="SAM" id="Phobius"/>
    </source>
</evidence>
<dbReference type="InterPro" id="IPR058624">
    <property type="entry name" value="MdtA-like_HH"/>
</dbReference>
<proteinExistence type="predicted"/>
<protein>
    <submittedName>
        <fullName evidence="3">Glycoside hydrolase family 43</fullName>
    </submittedName>
</protein>
<dbReference type="Proteomes" id="UP000078090">
    <property type="component" value="Unassembled WGS sequence"/>
</dbReference>
<comment type="caution">
    <text evidence="3">The sequence shown here is derived from an EMBL/GenBank/DDBJ whole genome shotgun (WGS) entry which is preliminary data.</text>
</comment>
<dbReference type="PANTHER" id="PTHR30438:SF2">
    <property type="entry name" value="MEMBRANE PROTEIN"/>
    <property type="match status" value="1"/>
</dbReference>